<dbReference type="PROSITE" id="PS50928">
    <property type="entry name" value="ABC_TM1"/>
    <property type="match status" value="1"/>
</dbReference>
<comment type="subcellular location">
    <subcellularLocation>
        <location evidence="1 8">Cell membrane</location>
        <topology evidence="1 8">Multi-pass membrane protein</topology>
    </subcellularLocation>
</comment>
<accession>E7GDH5</accession>
<evidence type="ECO:0000313" key="10">
    <source>
        <dbReference type="EMBL" id="EFW04026.1"/>
    </source>
</evidence>
<evidence type="ECO:0000256" key="6">
    <source>
        <dbReference type="ARBA" id="ARBA00022989"/>
    </source>
</evidence>
<dbReference type="GO" id="GO:0055085">
    <property type="term" value="P:transmembrane transport"/>
    <property type="evidence" value="ECO:0007669"/>
    <property type="project" value="InterPro"/>
</dbReference>
<dbReference type="Pfam" id="PF00528">
    <property type="entry name" value="BPD_transp_1"/>
    <property type="match status" value="1"/>
</dbReference>
<organism evidence="10 11">
    <name type="scientific">Coprobacillus cateniformis</name>
    <dbReference type="NCBI Taxonomy" id="100884"/>
    <lineage>
        <taxon>Bacteria</taxon>
        <taxon>Bacillati</taxon>
        <taxon>Bacillota</taxon>
        <taxon>Erysipelotrichia</taxon>
        <taxon>Erysipelotrichales</taxon>
        <taxon>Coprobacillaceae</taxon>
        <taxon>Coprobacillus</taxon>
    </lineage>
</organism>
<protein>
    <recommendedName>
        <fullName evidence="9">ABC transmembrane type-1 domain-containing protein</fullName>
    </recommendedName>
</protein>
<evidence type="ECO:0000259" key="9">
    <source>
        <dbReference type="PROSITE" id="PS50928"/>
    </source>
</evidence>
<evidence type="ECO:0000256" key="2">
    <source>
        <dbReference type="ARBA" id="ARBA00007069"/>
    </source>
</evidence>
<comment type="caution">
    <text evidence="10">The sequence shown here is derived from an EMBL/GenBank/DDBJ whole genome shotgun (WGS) entry which is preliminary data.</text>
</comment>
<name>E7GDH5_9FIRM</name>
<dbReference type="InterPro" id="IPR000515">
    <property type="entry name" value="MetI-like"/>
</dbReference>
<feature type="transmembrane region" description="Helical" evidence="8">
    <location>
        <begin position="20"/>
        <end position="44"/>
    </location>
</feature>
<dbReference type="SUPFAM" id="SSF161098">
    <property type="entry name" value="MetI-like"/>
    <property type="match status" value="1"/>
</dbReference>
<gene>
    <name evidence="10" type="ORF">HMPREF9488_02818</name>
</gene>
<dbReference type="Proteomes" id="UP000003157">
    <property type="component" value="Unassembled WGS sequence"/>
</dbReference>
<dbReference type="CDD" id="cd06261">
    <property type="entry name" value="TM_PBP2"/>
    <property type="match status" value="1"/>
</dbReference>
<dbReference type="InterPro" id="IPR051789">
    <property type="entry name" value="Bact_Polyamine_Transport"/>
</dbReference>
<keyword evidence="3 8" id="KW-0813">Transport</keyword>
<keyword evidence="7 8" id="KW-0472">Membrane</keyword>
<dbReference type="EMBL" id="ADKX01000041">
    <property type="protein sequence ID" value="EFW04026.1"/>
    <property type="molecule type" value="Genomic_DNA"/>
</dbReference>
<feature type="domain" description="ABC transmembrane type-1" evidence="9">
    <location>
        <begin position="74"/>
        <end position="261"/>
    </location>
</feature>
<feature type="transmembrane region" description="Helical" evidence="8">
    <location>
        <begin position="73"/>
        <end position="97"/>
    </location>
</feature>
<feature type="transmembrane region" description="Helical" evidence="8">
    <location>
        <begin position="243"/>
        <end position="269"/>
    </location>
</feature>
<dbReference type="Gene3D" id="1.10.3720.10">
    <property type="entry name" value="MetI-like"/>
    <property type="match status" value="1"/>
</dbReference>
<dbReference type="PANTHER" id="PTHR43848:SF2">
    <property type="entry name" value="PUTRESCINE TRANSPORT SYSTEM PERMEASE PROTEIN POTI"/>
    <property type="match status" value="1"/>
</dbReference>
<dbReference type="InterPro" id="IPR035906">
    <property type="entry name" value="MetI-like_sf"/>
</dbReference>
<comment type="similarity">
    <text evidence="2">Belongs to the binding-protein-dependent transport system permease family. CysTW subfamily.</text>
</comment>
<dbReference type="HOGENOM" id="CLU_016047_3_0_9"/>
<sequence length="281" mass="31151">MFQMKKMREVNVVGKERKSVKILCISLCLAFLYFPLIIMAFFSFNSAKSLSNFKGFSMRWYESLFGNSQLLDAVIVSVTIAILATVISTILGTVTAIALTKSKKVVRTAIMQVNNLPIMNPEIVTAISLMIFFSFLNIEKGYLTMLLAHIAFCTPYVITNVYPKVKQLDENLADAAMDLGATPLQTLTKVILPQIKPGIVAGALLAFTMSFDDFIISYFVSGNGVENISIVIYNMSKRMNPSIYALSTIVLVVILLVLLVGTFVPYLIVKRKGEKLNEKIS</sequence>
<feature type="transmembrane region" description="Helical" evidence="8">
    <location>
        <begin position="199"/>
        <end position="220"/>
    </location>
</feature>
<evidence type="ECO:0000256" key="7">
    <source>
        <dbReference type="ARBA" id="ARBA00023136"/>
    </source>
</evidence>
<reference evidence="10 11" key="1">
    <citation type="submission" date="2010-12" db="EMBL/GenBank/DDBJ databases">
        <title>The Genome Sequence of Coprobacillus sp. strain 29_1.</title>
        <authorList>
            <consortium name="The Broad Institute Genome Sequencing Platform"/>
            <person name="Earl A."/>
            <person name="Ward D."/>
            <person name="Feldgarden M."/>
            <person name="Gevers D."/>
            <person name="Daigneault M."/>
            <person name="Sibley C.D."/>
            <person name="White A."/>
            <person name="Strauss J."/>
            <person name="Allen-Vercoe E."/>
            <person name="Young S.K."/>
            <person name="Zeng Q."/>
            <person name="Gargeya S."/>
            <person name="Fitzgerald M."/>
            <person name="Haas B."/>
            <person name="Abouelleil A."/>
            <person name="Alvarado L."/>
            <person name="Arachchi H.M."/>
            <person name="Berlin A."/>
            <person name="Brown A."/>
            <person name="Chapman S.B."/>
            <person name="Chen Z."/>
            <person name="Dunbar C."/>
            <person name="Freedman E."/>
            <person name="Gearin G."/>
            <person name="Gellesch M."/>
            <person name="Goldberg J."/>
            <person name="Griggs A."/>
            <person name="Gujja S."/>
            <person name="Heilman E."/>
            <person name="Heiman D."/>
            <person name="Howarth C."/>
            <person name="Larson L."/>
            <person name="Lui A."/>
            <person name="MacDonald P.J.P."/>
            <person name="Mehta T."/>
            <person name="Montmayeur A."/>
            <person name="Murphy C."/>
            <person name="Neiman D."/>
            <person name="Pearson M."/>
            <person name="Priest M."/>
            <person name="Roberts A."/>
            <person name="Saif S."/>
            <person name="Shea T."/>
            <person name="Shenoy N."/>
            <person name="Sisk P."/>
            <person name="Stolte C."/>
            <person name="Sykes S."/>
            <person name="White J."/>
            <person name="Yandava C."/>
            <person name="Nusbaum C."/>
            <person name="Birren B."/>
        </authorList>
    </citation>
    <scope>NUCLEOTIDE SEQUENCE [LARGE SCALE GENOMIC DNA]</scope>
    <source>
        <strain evidence="10 11">29_1</strain>
    </source>
</reference>
<dbReference type="STRING" id="100884.GCA_000269565_00481"/>
<proteinExistence type="inferred from homology"/>
<dbReference type="eggNOG" id="COG1177">
    <property type="taxonomic scope" value="Bacteria"/>
</dbReference>
<evidence type="ECO:0000256" key="4">
    <source>
        <dbReference type="ARBA" id="ARBA00022475"/>
    </source>
</evidence>
<keyword evidence="11" id="KW-1185">Reference proteome</keyword>
<evidence type="ECO:0000313" key="11">
    <source>
        <dbReference type="Proteomes" id="UP000003157"/>
    </source>
</evidence>
<keyword evidence="6 8" id="KW-1133">Transmembrane helix</keyword>
<keyword evidence="4" id="KW-1003">Cell membrane</keyword>
<evidence type="ECO:0000256" key="8">
    <source>
        <dbReference type="RuleBase" id="RU363032"/>
    </source>
</evidence>
<dbReference type="PANTHER" id="PTHR43848">
    <property type="entry name" value="PUTRESCINE TRANSPORT SYSTEM PERMEASE PROTEIN POTI"/>
    <property type="match status" value="1"/>
</dbReference>
<dbReference type="GO" id="GO:0005886">
    <property type="term" value="C:plasma membrane"/>
    <property type="evidence" value="ECO:0007669"/>
    <property type="project" value="UniProtKB-SubCell"/>
</dbReference>
<dbReference type="AlphaFoldDB" id="E7GDH5"/>
<keyword evidence="5 8" id="KW-0812">Transmembrane</keyword>
<feature type="transmembrane region" description="Helical" evidence="8">
    <location>
        <begin position="118"/>
        <end position="136"/>
    </location>
</feature>
<evidence type="ECO:0000256" key="1">
    <source>
        <dbReference type="ARBA" id="ARBA00004651"/>
    </source>
</evidence>
<evidence type="ECO:0000256" key="3">
    <source>
        <dbReference type="ARBA" id="ARBA00022448"/>
    </source>
</evidence>
<evidence type="ECO:0000256" key="5">
    <source>
        <dbReference type="ARBA" id="ARBA00022692"/>
    </source>
</evidence>